<dbReference type="GO" id="GO:0000209">
    <property type="term" value="P:protein polyubiquitination"/>
    <property type="evidence" value="ECO:0007669"/>
    <property type="project" value="TreeGrafter"/>
</dbReference>
<dbReference type="RefSeq" id="XP_017321478.1">
    <property type="nucleotide sequence ID" value="XM_017465989.3"/>
</dbReference>
<evidence type="ECO:0000313" key="4">
    <source>
        <dbReference type="RefSeq" id="XP_017321478.1"/>
    </source>
</evidence>
<dbReference type="SMART" id="SM00612">
    <property type="entry name" value="Kelch"/>
    <property type="match status" value="2"/>
</dbReference>
<gene>
    <name evidence="4" type="primary">LOC108264446</name>
</gene>
<reference evidence="4" key="2">
    <citation type="submission" date="2025-08" db="UniProtKB">
        <authorList>
            <consortium name="RefSeq"/>
        </authorList>
    </citation>
    <scope>IDENTIFICATION</scope>
    <source>
        <tissue evidence="4">Blood</tissue>
    </source>
</reference>
<dbReference type="Gene3D" id="2.120.10.80">
    <property type="entry name" value="Kelch-type beta propeller"/>
    <property type="match status" value="1"/>
</dbReference>
<dbReference type="PANTHER" id="PTHR45972:SF2">
    <property type="entry name" value="KELCH-LIKE PROTEIN 42"/>
    <property type="match status" value="1"/>
</dbReference>
<dbReference type="SUPFAM" id="SSF117281">
    <property type="entry name" value="Kelch motif"/>
    <property type="match status" value="1"/>
</dbReference>
<accession>A0A2D0QSP2</accession>
<dbReference type="InterPro" id="IPR015915">
    <property type="entry name" value="Kelch-typ_b-propeller"/>
</dbReference>
<dbReference type="InterPro" id="IPR006652">
    <property type="entry name" value="Kelch_1"/>
</dbReference>
<keyword evidence="1" id="KW-0880">Kelch repeat</keyword>
<name>A0A2D0QSP2_ICTPU</name>
<dbReference type="Proteomes" id="UP000221080">
    <property type="component" value="Chromosome 4"/>
</dbReference>
<reference evidence="3" key="1">
    <citation type="journal article" date="2016" name="Nat. Commun.">
        <title>The channel catfish genome sequence provides insights into the evolution of scale formation in teleosts.</title>
        <authorList>
            <person name="Liu Z."/>
            <person name="Liu S."/>
            <person name="Yao J."/>
            <person name="Bao L."/>
            <person name="Zhang J."/>
            <person name="Li Y."/>
            <person name="Jiang C."/>
            <person name="Sun L."/>
            <person name="Wang R."/>
            <person name="Zhang Y."/>
            <person name="Zhou T."/>
            <person name="Zeng Q."/>
            <person name="Fu Q."/>
            <person name="Gao S."/>
            <person name="Li N."/>
            <person name="Koren S."/>
            <person name="Jiang Y."/>
            <person name="Zimin A."/>
            <person name="Xu P."/>
            <person name="Phillippy A.M."/>
            <person name="Geng X."/>
            <person name="Song L."/>
            <person name="Sun F."/>
            <person name="Li C."/>
            <person name="Wang X."/>
            <person name="Chen A."/>
            <person name="Jin Y."/>
            <person name="Yuan Z."/>
            <person name="Yang Y."/>
            <person name="Tan S."/>
            <person name="Peatman E."/>
            <person name="Lu J."/>
            <person name="Qin Z."/>
            <person name="Dunham R."/>
            <person name="Li Z."/>
            <person name="Sonstegard T."/>
            <person name="Feng J."/>
            <person name="Danzmann R.G."/>
            <person name="Schroeder S."/>
            <person name="Scheffler B."/>
            <person name="Duke M.V."/>
            <person name="Ballard L."/>
            <person name="Kucuktas H."/>
            <person name="Kaltenboeck L."/>
            <person name="Liu H."/>
            <person name="Armbruster J."/>
            <person name="Xie Y."/>
            <person name="Kirby M.L."/>
            <person name="Tian Y."/>
            <person name="Flanagan M.E."/>
            <person name="Mu W."/>
            <person name="Waldbieser G.C."/>
        </authorList>
    </citation>
    <scope>NUCLEOTIDE SEQUENCE [LARGE SCALE GENOMIC DNA]</scope>
    <source>
        <strain evidence="3">SDA103</strain>
    </source>
</reference>
<keyword evidence="3" id="KW-1185">Reference proteome</keyword>
<organism evidence="3 4">
    <name type="scientific">Ictalurus punctatus</name>
    <name type="common">Channel catfish</name>
    <name type="synonym">Silurus punctatus</name>
    <dbReference type="NCBI Taxonomy" id="7998"/>
    <lineage>
        <taxon>Eukaryota</taxon>
        <taxon>Metazoa</taxon>
        <taxon>Chordata</taxon>
        <taxon>Craniata</taxon>
        <taxon>Vertebrata</taxon>
        <taxon>Euteleostomi</taxon>
        <taxon>Actinopterygii</taxon>
        <taxon>Neopterygii</taxon>
        <taxon>Teleostei</taxon>
        <taxon>Ostariophysi</taxon>
        <taxon>Siluriformes</taxon>
        <taxon>Ictaluridae</taxon>
        <taxon>Ictalurus</taxon>
    </lineage>
</organism>
<keyword evidence="2" id="KW-0677">Repeat</keyword>
<dbReference type="InterPro" id="IPR052310">
    <property type="entry name" value="Kelch/BTB_domain_protein"/>
</dbReference>
<dbReference type="AlphaFoldDB" id="A0A2D0QSP2"/>
<protein>
    <submittedName>
        <fullName evidence="4">Kelch-like ECH-associated protein 1B isoform X2</fullName>
    </submittedName>
</protein>
<dbReference type="PANTHER" id="PTHR45972">
    <property type="entry name" value="BTB_2 DOMAIN-CONTAINING PROTEIN"/>
    <property type="match status" value="1"/>
</dbReference>
<evidence type="ECO:0000256" key="2">
    <source>
        <dbReference type="ARBA" id="ARBA00022737"/>
    </source>
</evidence>
<evidence type="ECO:0000313" key="3">
    <source>
        <dbReference type="Proteomes" id="UP000221080"/>
    </source>
</evidence>
<dbReference type="GO" id="GO:0032886">
    <property type="term" value="P:regulation of microtubule-based process"/>
    <property type="evidence" value="ECO:0007669"/>
    <property type="project" value="TreeGrafter"/>
</dbReference>
<dbReference type="OrthoDB" id="45365at2759"/>
<dbReference type="GO" id="GO:0043161">
    <property type="term" value="P:proteasome-mediated ubiquitin-dependent protein catabolic process"/>
    <property type="evidence" value="ECO:0007669"/>
    <property type="project" value="TreeGrafter"/>
</dbReference>
<proteinExistence type="predicted"/>
<dbReference type="GeneID" id="108264446"/>
<evidence type="ECO:0000256" key="1">
    <source>
        <dbReference type="ARBA" id="ARBA00022441"/>
    </source>
</evidence>
<dbReference type="GO" id="GO:0031463">
    <property type="term" value="C:Cul3-RING ubiquitin ligase complex"/>
    <property type="evidence" value="ECO:0007669"/>
    <property type="project" value="TreeGrafter"/>
</dbReference>
<sequence>MDALWETLSALLLSLFSWIKYSFDYIQRCFGFKSDLTWVMQNLNRFTMWSRSHADKMRSMPDGSQRDRWKMDQEARTYRYHGNGPMFTIQTSTYIFYLAEELSSVELHETVLMYLSTNLLELPHLSRSLDLHLQQKILQIRSKGSPRLCCLRKENLISRNVRETESARRLFRLDEDDGKWSAVIDLPFSADKWCFTTAVLFNYLYLIGGFRQHMKRRYEFKMASFRYNPLTNKWVSTAPLIKHRRHFSAAVCEGHIYAVGGWYLDSLVTPDSSTGVYTAVERYDPWTDSWAFVSSLPLSDFQFTLSLSHDSPLTTSLGTSLYVLGNIRRTGEKLVLRYDTTQDCWSELLPTLTRIDADMPSLCFLGSTDRLIVIGGNNVETVVTSFCVETRKWGQIRSMEKTALIGQGTVFNEEVYMSGNQDMICRLNIHSLSLSTLPSLPVCTCYESFFHLFF</sequence>
<dbReference type="Pfam" id="PF01344">
    <property type="entry name" value="Kelch_1"/>
    <property type="match status" value="1"/>
</dbReference>